<evidence type="ECO:0000256" key="5">
    <source>
        <dbReference type="ARBA" id="ARBA00023242"/>
    </source>
</evidence>
<protein>
    <recommendedName>
        <fullName evidence="9">TFIID-31kDa-domain-containing protein</fullName>
    </recommendedName>
</protein>
<dbReference type="GO" id="GO:0051123">
    <property type="term" value="P:RNA polymerase II preinitiation complex assembly"/>
    <property type="evidence" value="ECO:0007669"/>
    <property type="project" value="TreeGrafter"/>
</dbReference>
<dbReference type="InterPro" id="IPR009072">
    <property type="entry name" value="Histone-fold"/>
</dbReference>
<evidence type="ECO:0000256" key="3">
    <source>
        <dbReference type="ARBA" id="ARBA00023015"/>
    </source>
</evidence>
<accession>A0A4Y9Z8B7</accession>
<dbReference type="AlphaFoldDB" id="A0A4Y9Z8B7"/>
<keyword evidence="8" id="KW-1185">Reference proteome</keyword>
<dbReference type="Proteomes" id="UP000298327">
    <property type="component" value="Unassembled WGS sequence"/>
</dbReference>
<sequence>MSRSAAPANAAHPADAIPASARAIALLLASTPTVQDAQPGVLHQLLDFSHRYTAQVLSDALIYAEHAGRAGKVEMDDVILAVQARVGWEFGGRVPKEYILSLATHTNAQPLPAVPEVFGVRLPPASECLTAVDFDLLPNRPPPAVKQYDEEVEEIEESVSEDEDEDMEPAAIPPTSHWQPQPGQEEPVHTPSDVEMAGVEEAIGMASSVSGGGSVVGLGVSVPVDAVANEVEEGSDEDDGLFAGGDDESGAEEGMEEVTAGGGEASVNGVKRKLVEEEDYD</sequence>
<dbReference type="CDD" id="cd07979">
    <property type="entry name" value="HFD_TAF9"/>
    <property type="match status" value="1"/>
</dbReference>
<feature type="region of interest" description="Disordered" evidence="6">
    <location>
        <begin position="152"/>
        <end position="190"/>
    </location>
</feature>
<dbReference type="GO" id="GO:0003713">
    <property type="term" value="F:transcription coactivator activity"/>
    <property type="evidence" value="ECO:0007669"/>
    <property type="project" value="TreeGrafter"/>
</dbReference>
<comment type="caution">
    <text evidence="7">The sequence shown here is derived from an EMBL/GenBank/DDBJ whole genome shotgun (WGS) entry which is preliminary data.</text>
</comment>
<dbReference type="PANTHER" id="PTHR48068">
    <property type="entry name" value="TAF9 RNA POLYMERASE II, TATA BOX-BINDING PROTEIN (TBP)-ASSOCIATED FACTOR"/>
    <property type="match status" value="1"/>
</dbReference>
<dbReference type="InterPro" id="IPR051431">
    <property type="entry name" value="TFIID_subunit_9"/>
</dbReference>
<dbReference type="GO" id="GO:0000124">
    <property type="term" value="C:SAGA complex"/>
    <property type="evidence" value="ECO:0007669"/>
    <property type="project" value="TreeGrafter"/>
</dbReference>
<evidence type="ECO:0000313" key="7">
    <source>
        <dbReference type="EMBL" id="TFY69609.1"/>
    </source>
</evidence>
<evidence type="ECO:0000256" key="1">
    <source>
        <dbReference type="ARBA" id="ARBA00004123"/>
    </source>
</evidence>
<keyword evidence="4" id="KW-0804">Transcription</keyword>
<gene>
    <name evidence="7" type="ORF">EVG20_g3062</name>
</gene>
<evidence type="ECO:0008006" key="9">
    <source>
        <dbReference type="Google" id="ProtNLM"/>
    </source>
</evidence>
<feature type="region of interest" description="Disordered" evidence="6">
    <location>
        <begin position="227"/>
        <end position="281"/>
    </location>
</feature>
<dbReference type="InterPro" id="IPR003162">
    <property type="entry name" value="TFIID-31"/>
</dbReference>
<feature type="compositionally biased region" description="Acidic residues" evidence="6">
    <location>
        <begin position="152"/>
        <end position="168"/>
    </location>
</feature>
<dbReference type="GO" id="GO:0005669">
    <property type="term" value="C:transcription factor TFIID complex"/>
    <property type="evidence" value="ECO:0007669"/>
    <property type="project" value="TreeGrafter"/>
</dbReference>
<organism evidence="7 8">
    <name type="scientific">Dentipellis fragilis</name>
    <dbReference type="NCBI Taxonomy" id="205917"/>
    <lineage>
        <taxon>Eukaryota</taxon>
        <taxon>Fungi</taxon>
        <taxon>Dikarya</taxon>
        <taxon>Basidiomycota</taxon>
        <taxon>Agaricomycotina</taxon>
        <taxon>Agaricomycetes</taxon>
        <taxon>Russulales</taxon>
        <taxon>Hericiaceae</taxon>
        <taxon>Dentipellis</taxon>
    </lineage>
</organism>
<comment type="subcellular location">
    <subcellularLocation>
        <location evidence="1">Nucleus</location>
    </subcellularLocation>
</comment>
<dbReference type="Pfam" id="PF02291">
    <property type="entry name" value="TFIID-31kDa"/>
    <property type="match status" value="1"/>
</dbReference>
<evidence type="ECO:0000313" key="8">
    <source>
        <dbReference type="Proteomes" id="UP000298327"/>
    </source>
</evidence>
<dbReference type="Gene3D" id="1.10.20.10">
    <property type="entry name" value="Histone, subunit A"/>
    <property type="match status" value="1"/>
</dbReference>
<reference evidence="7 8" key="1">
    <citation type="submission" date="2019-02" db="EMBL/GenBank/DDBJ databases">
        <title>Genome sequencing of the rare red list fungi Dentipellis fragilis.</title>
        <authorList>
            <person name="Buettner E."/>
            <person name="Kellner H."/>
        </authorList>
    </citation>
    <scope>NUCLEOTIDE SEQUENCE [LARGE SCALE GENOMIC DNA]</scope>
    <source>
        <strain evidence="7 8">DSM 105465</strain>
    </source>
</reference>
<dbReference type="EMBL" id="SEOQ01000132">
    <property type="protein sequence ID" value="TFY69609.1"/>
    <property type="molecule type" value="Genomic_DNA"/>
</dbReference>
<evidence type="ECO:0000256" key="2">
    <source>
        <dbReference type="ARBA" id="ARBA00007646"/>
    </source>
</evidence>
<dbReference type="SUPFAM" id="SSF47113">
    <property type="entry name" value="Histone-fold"/>
    <property type="match status" value="1"/>
</dbReference>
<dbReference type="PANTHER" id="PTHR48068:SF4">
    <property type="entry name" value="TATA-BOX BINDING PROTEIN ASSOCIATED FACTOR 9"/>
    <property type="match status" value="1"/>
</dbReference>
<evidence type="ECO:0000256" key="4">
    <source>
        <dbReference type="ARBA" id="ARBA00023163"/>
    </source>
</evidence>
<keyword evidence="5" id="KW-0539">Nucleus</keyword>
<dbReference type="OrthoDB" id="341924at2759"/>
<evidence type="ECO:0000256" key="6">
    <source>
        <dbReference type="SAM" id="MobiDB-lite"/>
    </source>
</evidence>
<dbReference type="GO" id="GO:0046982">
    <property type="term" value="F:protein heterodimerization activity"/>
    <property type="evidence" value="ECO:0007669"/>
    <property type="project" value="InterPro"/>
</dbReference>
<name>A0A4Y9Z8B7_9AGAM</name>
<proteinExistence type="inferred from homology"/>
<comment type="similarity">
    <text evidence="2">Belongs to the TAF9 family.</text>
</comment>
<keyword evidence="3" id="KW-0805">Transcription regulation</keyword>
<dbReference type="GO" id="GO:0016251">
    <property type="term" value="F:RNA polymerase II general transcription initiation factor activity"/>
    <property type="evidence" value="ECO:0007669"/>
    <property type="project" value="TreeGrafter"/>
</dbReference>
<dbReference type="STRING" id="205917.A0A4Y9Z8B7"/>
<feature type="compositionally biased region" description="Acidic residues" evidence="6">
    <location>
        <begin position="230"/>
        <end position="256"/>
    </location>
</feature>